<dbReference type="STRING" id="1484693.RS694_05330"/>
<gene>
    <name evidence="1" type="ORF">RS694_05330</name>
</gene>
<sequence>MTSRMVALRPMRDLMTRLPTLPVTGGQKVDYAAADPALLVAIAEDAEILVGTMHNGVSAIGQLLANSAVMVEDGTISADCLEALGFLMSELGDMAASCMALAAHCRRETADYNPS</sequence>
<dbReference type="AlphaFoldDB" id="A0A1P8K7S0"/>
<accession>A0A1P8K7S0</accession>
<dbReference type="KEGG" id="rsb:RS694_05330"/>
<dbReference type="Proteomes" id="UP000186110">
    <property type="component" value="Chromosome"/>
</dbReference>
<evidence type="ECO:0000313" key="1">
    <source>
        <dbReference type="EMBL" id="APW42016.1"/>
    </source>
</evidence>
<protein>
    <recommendedName>
        <fullName evidence="3">DUF3077 domain-containing protein</fullName>
    </recommendedName>
</protein>
<proteinExistence type="predicted"/>
<evidence type="ECO:0008006" key="3">
    <source>
        <dbReference type="Google" id="ProtNLM"/>
    </source>
</evidence>
<organism evidence="1 2">
    <name type="scientific">Rhodoferax saidenbachensis</name>
    <dbReference type="NCBI Taxonomy" id="1484693"/>
    <lineage>
        <taxon>Bacteria</taxon>
        <taxon>Pseudomonadati</taxon>
        <taxon>Pseudomonadota</taxon>
        <taxon>Betaproteobacteria</taxon>
        <taxon>Burkholderiales</taxon>
        <taxon>Comamonadaceae</taxon>
        <taxon>Rhodoferax</taxon>
    </lineage>
</organism>
<dbReference type="EMBL" id="CP019239">
    <property type="protein sequence ID" value="APW42016.1"/>
    <property type="molecule type" value="Genomic_DNA"/>
</dbReference>
<keyword evidence="2" id="KW-1185">Reference proteome</keyword>
<evidence type="ECO:0000313" key="2">
    <source>
        <dbReference type="Proteomes" id="UP000186110"/>
    </source>
</evidence>
<reference evidence="1 2" key="1">
    <citation type="submission" date="2017-01" db="EMBL/GenBank/DDBJ databases">
        <authorList>
            <person name="Mah S.A."/>
            <person name="Swanson W.J."/>
            <person name="Moy G.W."/>
            <person name="Vacquier V.D."/>
        </authorList>
    </citation>
    <scope>NUCLEOTIDE SEQUENCE [LARGE SCALE GENOMIC DNA]</scope>
    <source>
        <strain evidence="1 2">DSM 22694</strain>
    </source>
</reference>
<name>A0A1P8K7S0_9BURK</name>